<keyword evidence="3" id="KW-1185">Reference proteome</keyword>
<dbReference type="RefSeq" id="WP_336587258.1">
    <property type="nucleotide sequence ID" value="NZ_JBBAXC010000009.1"/>
</dbReference>
<keyword evidence="1" id="KW-1133">Transmembrane helix</keyword>
<feature type="transmembrane region" description="Helical" evidence="1">
    <location>
        <begin position="72"/>
        <end position="97"/>
    </location>
</feature>
<protein>
    <submittedName>
        <fullName evidence="2">YuiB family protein</fullName>
    </submittedName>
</protein>
<sequence>MNIAQFIISILIFFVLFFSIGFILNMLLRMTWVMAIIYPIVTIFIIDDIRFIQYFREPGSSFSALGEKLTNLVMVDVVILLSGLAGAIVSGIAIRVLRKKGYRMF</sequence>
<keyword evidence="1" id="KW-0472">Membrane</keyword>
<evidence type="ECO:0000313" key="2">
    <source>
        <dbReference type="EMBL" id="MEI5907819.1"/>
    </source>
</evidence>
<proteinExistence type="predicted"/>
<evidence type="ECO:0000256" key="1">
    <source>
        <dbReference type="SAM" id="Phobius"/>
    </source>
</evidence>
<evidence type="ECO:0000313" key="3">
    <source>
        <dbReference type="Proteomes" id="UP001312865"/>
    </source>
</evidence>
<dbReference type="Pfam" id="PF14068">
    <property type="entry name" value="YuiB"/>
    <property type="match status" value="1"/>
</dbReference>
<comment type="caution">
    <text evidence="2">The sequence shown here is derived from an EMBL/GenBank/DDBJ whole genome shotgun (WGS) entry which is preliminary data.</text>
</comment>
<feature type="transmembrane region" description="Helical" evidence="1">
    <location>
        <begin position="35"/>
        <end position="52"/>
    </location>
</feature>
<name>A0ABU8HFB3_9BACI</name>
<accession>A0ABU8HFB3</accession>
<dbReference type="Proteomes" id="UP001312865">
    <property type="component" value="Unassembled WGS sequence"/>
</dbReference>
<keyword evidence="1" id="KW-0812">Transmembrane</keyword>
<organism evidence="2 3">
    <name type="scientific">Bacillus spongiae</name>
    <dbReference type="NCBI Taxonomy" id="2683610"/>
    <lineage>
        <taxon>Bacteria</taxon>
        <taxon>Bacillati</taxon>
        <taxon>Bacillota</taxon>
        <taxon>Bacilli</taxon>
        <taxon>Bacillales</taxon>
        <taxon>Bacillaceae</taxon>
        <taxon>Bacillus</taxon>
    </lineage>
</organism>
<gene>
    <name evidence="2" type="ORF">WAK64_12220</name>
</gene>
<dbReference type="InterPro" id="IPR025917">
    <property type="entry name" value="YuiB"/>
</dbReference>
<reference evidence="2 3" key="1">
    <citation type="journal article" date="2018" name="J. Microbiol.">
        <title>Bacillus spongiae sp. nov., isolated from sponge of Jeju Island.</title>
        <authorList>
            <person name="Lee G.E."/>
            <person name="Im W.T."/>
            <person name="Park J.S."/>
        </authorList>
    </citation>
    <scope>NUCLEOTIDE SEQUENCE [LARGE SCALE GENOMIC DNA]</scope>
    <source>
        <strain evidence="2 3">135PIL107-10</strain>
    </source>
</reference>
<dbReference type="EMBL" id="JBBAXC010000009">
    <property type="protein sequence ID" value="MEI5907819.1"/>
    <property type="molecule type" value="Genomic_DNA"/>
</dbReference>
<feature type="transmembrane region" description="Helical" evidence="1">
    <location>
        <begin position="6"/>
        <end position="28"/>
    </location>
</feature>